<dbReference type="Proteomes" id="UP001178322">
    <property type="component" value="Chromosome"/>
</dbReference>
<feature type="transmembrane region" description="Helical" evidence="1">
    <location>
        <begin position="149"/>
        <end position="168"/>
    </location>
</feature>
<proteinExistence type="predicted"/>
<protein>
    <submittedName>
        <fullName evidence="2">Uncharacterized protein</fullName>
    </submittedName>
</protein>
<feature type="transmembrane region" description="Helical" evidence="1">
    <location>
        <begin position="59"/>
        <end position="78"/>
    </location>
</feature>
<sequence>MKNPYDYLVNGVGFIFIDLLFLGKADTDILPDFIGYLSFAYGIHLLPSFHNLKPLSKNFAIILMIMSFFVELDRWLGYKILGDIGVQFMQFLFIVFMYFVFQLLLHIHKNKPLEAKTFRTYQKFMAFMLCGFVIQAFSINLNASMRENVHFIGSLLQLLSFFLFLNLCRTCNKYYKRIKENKVHSQ</sequence>
<evidence type="ECO:0000256" key="1">
    <source>
        <dbReference type="SAM" id="Phobius"/>
    </source>
</evidence>
<reference evidence="2" key="1">
    <citation type="submission" date="2023-05" db="EMBL/GenBank/DDBJ databases">
        <title>Comparative genomics of Bacillaceae isolates and their secondary metabolite potential.</title>
        <authorList>
            <person name="Song L."/>
            <person name="Nielsen L.J."/>
            <person name="Mohite O."/>
            <person name="Xu X."/>
            <person name="Weber T."/>
            <person name="Kovacs A.T."/>
        </authorList>
    </citation>
    <scope>NUCLEOTIDE SEQUENCE</scope>
    <source>
        <strain evidence="2">LY1</strain>
    </source>
</reference>
<keyword evidence="1" id="KW-0472">Membrane</keyword>
<organism evidence="2 3">
    <name type="scientific">Lysinibacillus pakistanensis</name>
    <dbReference type="NCBI Taxonomy" id="759811"/>
    <lineage>
        <taxon>Bacteria</taxon>
        <taxon>Bacillati</taxon>
        <taxon>Bacillota</taxon>
        <taxon>Bacilli</taxon>
        <taxon>Bacillales</taxon>
        <taxon>Bacillaceae</taxon>
        <taxon>Lysinibacillus</taxon>
    </lineage>
</organism>
<feature type="transmembrane region" description="Helical" evidence="1">
    <location>
        <begin position="124"/>
        <end position="143"/>
    </location>
</feature>
<gene>
    <name evidence="2" type="ORF">QNH24_23305</name>
</gene>
<feature type="transmembrane region" description="Helical" evidence="1">
    <location>
        <begin position="84"/>
        <end position="104"/>
    </location>
</feature>
<feature type="transmembrane region" description="Helical" evidence="1">
    <location>
        <begin position="29"/>
        <end position="47"/>
    </location>
</feature>
<evidence type="ECO:0000313" key="2">
    <source>
        <dbReference type="EMBL" id="WHY51163.1"/>
    </source>
</evidence>
<accession>A0AAX3WW45</accession>
<name>A0AAX3WW45_9BACI</name>
<dbReference type="AlphaFoldDB" id="A0AAX3WW45"/>
<dbReference type="EMBL" id="CP126101">
    <property type="protein sequence ID" value="WHY51163.1"/>
    <property type="molecule type" value="Genomic_DNA"/>
</dbReference>
<keyword evidence="1" id="KW-0812">Transmembrane</keyword>
<dbReference type="RefSeq" id="WP_283869764.1">
    <property type="nucleotide sequence ID" value="NZ_CP126101.1"/>
</dbReference>
<feature type="transmembrane region" description="Helical" evidence="1">
    <location>
        <begin position="7"/>
        <end position="23"/>
    </location>
</feature>
<evidence type="ECO:0000313" key="3">
    <source>
        <dbReference type="Proteomes" id="UP001178322"/>
    </source>
</evidence>
<keyword evidence="1" id="KW-1133">Transmembrane helix</keyword>